<evidence type="ECO:0000256" key="5">
    <source>
        <dbReference type="ARBA" id="ARBA00023136"/>
    </source>
</evidence>
<dbReference type="PROSITE" id="PS00668">
    <property type="entry name" value="COMPLEX1_ND1_2"/>
    <property type="match status" value="1"/>
</dbReference>
<keyword evidence="5 8" id="KW-0472">Membrane</keyword>
<proteinExistence type="inferred from homology"/>
<comment type="similarity">
    <text evidence="2 6">Belongs to the complex I subunit 1 family.</text>
</comment>
<keyword evidence="3 6" id="KW-0812">Transmembrane</keyword>
<feature type="transmembrane region" description="Helical" evidence="8">
    <location>
        <begin position="234"/>
        <end position="254"/>
    </location>
</feature>
<evidence type="ECO:0000256" key="4">
    <source>
        <dbReference type="ARBA" id="ARBA00022989"/>
    </source>
</evidence>
<keyword evidence="7 9" id="KW-0496">Mitochondrion</keyword>
<feature type="transmembrane region" description="Helical" evidence="8">
    <location>
        <begin position="260"/>
        <end position="284"/>
    </location>
</feature>
<evidence type="ECO:0000256" key="7">
    <source>
        <dbReference type="RuleBase" id="RU000473"/>
    </source>
</evidence>
<feature type="transmembrane region" description="Helical" evidence="8">
    <location>
        <begin position="73"/>
        <end position="95"/>
    </location>
</feature>
<feature type="transmembrane region" description="Helical" evidence="8">
    <location>
        <begin position="107"/>
        <end position="127"/>
    </location>
</feature>
<feature type="transmembrane region" description="Helical" evidence="8">
    <location>
        <begin position="178"/>
        <end position="197"/>
    </location>
</feature>
<evidence type="ECO:0000256" key="6">
    <source>
        <dbReference type="RuleBase" id="RU000471"/>
    </source>
</evidence>
<evidence type="ECO:0000256" key="1">
    <source>
        <dbReference type="ARBA" id="ARBA00004141"/>
    </source>
</evidence>
<feature type="transmembrane region" description="Helical" evidence="8">
    <location>
        <begin position="148"/>
        <end position="172"/>
    </location>
</feature>
<dbReference type="NCBIfam" id="NF004741">
    <property type="entry name" value="PRK06076.1-2"/>
    <property type="match status" value="1"/>
</dbReference>
<dbReference type="GeneID" id="22834658"/>
<evidence type="ECO:0000256" key="3">
    <source>
        <dbReference type="ARBA" id="ARBA00022692"/>
    </source>
</evidence>
<dbReference type="GO" id="GO:0008137">
    <property type="term" value="F:NADH dehydrogenase (ubiquinone) activity"/>
    <property type="evidence" value="ECO:0007669"/>
    <property type="project" value="UniProtKB-EC"/>
</dbReference>
<dbReference type="NCBIfam" id="NF004745">
    <property type="entry name" value="PRK06076.1-6"/>
    <property type="match status" value="1"/>
</dbReference>
<comment type="catalytic activity">
    <reaction evidence="7">
        <text>a ubiquinone + NADH + 5 H(+)(in) = a ubiquinol + NAD(+) + 4 H(+)(out)</text>
        <dbReference type="Rhea" id="RHEA:29091"/>
        <dbReference type="Rhea" id="RHEA-COMP:9565"/>
        <dbReference type="Rhea" id="RHEA-COMP:9566"/>
        <dbReference type="ChEBI" id="CHEBI:15378"/>
        <dbReference type="ChEBI" id="CHEBI:16389"/>
        <dbReference type="ChEBI" id="CHEBI:17976"/>
        <dbReference type="ChEBI" id="CHEBI:57540"/>
        <dbReference type="ChEBI" id="CHEBI:57945"/>
        <dbReference type="EC" id="7.1.1.2"/>
    </reaction>
</comment>
<dbReference type="PANTHER" id="PTHR11432">
    <property type="entry name" value="NADH DEHYDROGENASE SUBUNIT 1"/>
    <property type="match status" value="1"/>
</dbReference>
<dbReference type="RefSeq" id="YP_009114097.1">
    <property type="nucleotide sequence ID" value="NC_026056.1"/>
</dbReference>
<comment type="subcellular location">
    <subcellularLocation>
        <location evidence="1">Membrane</location>
        <topology evidence="1">Multi-pass membrane protein</topology>
    </subcellularLocation>
    <subcellularLocation>
        <location evidence="6">Mitochondrion inner membrane</location>
        <topology evidence="6">Multi-pass membrane protein</topology>
    </subcellularLocation>
</comment>
<geneLocation type="mitochondrion" evidence="9"/>
<organism evidence="9">
    <name type="scientific">Palmaria palmata</name>
    <name type="common">Dulse</name>
    <name type="synonym">Rhodymenia palmata</name>
    <dbReference type="NCBI Taxonomy" id="2822"/>
    <lineage>
        <taxon>Eukaryota</taxon>
        <taxon>Rhodophyta</taxon>
        <taxon>Florideophyceae</taxon>
        <taxon>Nemaliophycidae</taxon>
        <taxon>Palmariales</taxon>
        <taxon>Palmariaceae</taxon>
        <taxon>Palmaria</taxon>
    </lineage>
</organism>
<feature type="transmembrane region" description="Helical" evidence="8">
    <location>
        <begin position="304"/>
        <end position="325"/>
    </location>
</feature>
<dbReference type="GO" id="GO:0005743">
    <property type="term" value="C:mitochondrial inner membrane"/>
    <property type="evidence" value="ECO:0007669"/>
    <property type="project" value="UniProtKB-SubCell"/>
</dbReference>
<protein>
    <recommendedName>
        <fullName evidence="7">NADH-ubiquinone oxidoreductase chain 1</fullName>
        <ecNumber evidence="7">7.1.1.2</ecNumber>
    </recommendedName>
</protein>
<dbReference type="GO" id="GO:0003954">
    <property type="term" value="F:NADH dehydrogenase activity"/>
    <property type="evidence" value="ECO:0007669"/>
    <property type="project" value="TreeGrafter"/>
</dbReference>
<dbReference type="Pfam" id="PF00146">
    <property type="entry name" value="NADHdh"/>
    <property type="match status" value="1"/>
</dbReference>
<gene>
    <name evidence="9" type="primary">nad1</name>
    <name evidence="9" type="ORF">Palm.palm.mt.27</name>
</gene>
<dbReference type="AlphaFoldDB" id="A0A0A7A6W4"/>
<keyword evidence="7" id="KW-0830">Ubiquinone</keyword>
<dbReference type="EMBL" id="KF649305">
    <property type="protein sequence ID" value="AHB62160.1"/>
    <property type="molecule type" value="Genomic_DNA"/>
</dbReference>
<dbReference type="GO" id="GO:0009060">
    <property type="term" value="P:aerobic respiration"/>
    <property type="evidence" value="ECO:0007669"/>
    <property type="project" value="TreeGrafter"/>
</dbReference>
<name>A0A0A7A6W4_PALPL</name>
<keyword evidence="6" id="KW-0520">NAD</keyword>
<dbReference type="PANTHER" id="PTHR11432:SF3">
    <property type="entry name" value="NADH-UBIQUINONE OXIDOREDUCTASE CHAIN 1"/>
    <property type="match status" value="1"/>
</dbReference>
<dbReference type="InterPro" id="IPR018086">
    <property type="entry name" value="NADH_UbQ_OxRdtase_su1_CS"/>
</dbReference>
<dbReference type="PROSITE" id="PS00667">
    <property type="entry name" value="COMPLEX1_ND1_1"/>
    <property type="match status" value="1"/>
</dbReference>
<dbReference type="InterPro" id="IPR001694">
    <property type="entry name" value="NADH_UbQ_OxRdtase_su1/FPO"/>
</dbReference>
<dbReference type="HAMAP" id="MF_01350">
    <property type="entry name" value="NDH1_NuoH"/>
    <property type="match status" value="1"/>
</dbReference>
<accession>A0A0A7A6W4</accession>
<keyword evidence="4 8" id="KW-1133">Transmembrane helix</keyword>
<sequence length="326" mass="36149">MLILSSIIKSFTLIVPLLIAVAYMTLAERKVMASMQRRKGPNVVGLFGLLQPLADALKLLVKETILPSSANLTIFILAPILTFILALISWCVLPINEGCVYSDINAGVLYILAISSLGVYGIITAGWSSNSKYAFLGALRSAAQMVSYEVSIGLILINVLLCAGSLNFTTIILAQQSIWYGIPLFPILVMFYISILAETNRAPFDLPEAEAELVAGYNVEYSAMGFALFFLGEYANMILMCSLTTAFFLGGWLPPFNIAIFYWMPGAFWFSAKTTCLLFGFIWVRAAFPRYRYDQLMRLGWKIFLPLALGWVFFVAGLLLTLDWLP</sequence>
<evidence type="ECO:0000256" key="8">
    <source>
        <dbReference type="SAM" id="Phobius"/>
    </source>
</evidence>
<reference evidence="9" key="1">
    <citation type="submission" date="2013-09" db="EMBL/GenBank/DDBJ databases">
        <title>Complete mitochondrion genomes reveal florideophycean red algal diversity.</title>
        <authorList>
            <person name="Yang E.C."/>
            <person name="Kim K.M."/>
            <person name="Kim S.Y."/>
            <person name="Yoon H.S."/>
        </authorList>
    </citation>
    <scope>NUCLEOTIDE SEQUENCE</scope>
</reference>
<evidence type="ECO:0000313" key="9">
    <source>
        <dbReference type="EMBL" id="AHB62160.1"/>
    </source>
</evidence>
<evidence type="ECO:0000256" key="2">
    <source>
        <dbReference type="ARBA" id="ARBA00010535"/>
    </source>
</evidence>
<dbReference type="EC" id="7.1.1.2" evidence="7"/>